<dbReference type="AlphaFoldDB" id="A0A240EIX8"/>
<dbReference type="EMBL" id="OANU01000015">
    <property type="protein sequence ID" value="SNX47915.1"/>
    <property type="molecule type" value="Genomic_DNA"/>
</dbReference>
<reference evidence="2" key="1">
    <citation type="submission" date="2016-06" db="EMBL/GenBank/DDBJ databases">
        <authorList>
            <person name="Rodrigo-Torres L."/>
            <person name="Arahal R.D."/>
            <person name="Lucena T."/>
        </authorList>
    </citation>
    <scope>NUCLEOTIDE SEQUENCE [LARGE SCALE GENOMIC DNA]</scope>
    <source>
        <strain evidence="2">CECT8203</strain>
    </source>
</reference>
<organism evidence="1 2">
    <name type="scientific">Vibrio thalassae</name>
    <dbReference type="NCBI Taxonomy" id="1243014"/>
    <lineage>
        <taxon>Bacteria</taxon>
        <taxon>Pseudomonadati</taxon>
        <taxon>Pseudomonadota</taxon>
        <taxon>Gammaproteobacteria</taxon>
        <taxon>Vibrionales</taxon>
        <taxon>Vibrionaceae</taxon>
        <taxon>Vibrio</taxon>
    </lineage>
</organism>
<evidence type="ECO:0000313" key="1">
    <source>
        <dbReference type="EMBL" id="SNX47915.1"/>
    </source>
</evidence>
<gene>
    <name evidence="1" type="ORF">VTH8203_01530</name>
</gene>
<proteinExistence type="predicted"/>
<sequence length="129" mass="14624">MLSVDLAKMKLSTSLMIEAVVKLHDHAWIDAFQNGDFDAVDLEYHFYNVVRQNKIPNLDLSKLPKAKLAKIKALAMHIDFDLGAHALAMWDGLDMANTPVLRRAGVARRALQHFFIHRDKDDSSDFAVH</sequence>
<protein>
    <submittedName>
        <fullName evidence="1">Uncharacterized protein</fullName>
    </submittedName>
</protein>
<keyword evidence="2" id="KW-1185">Reference proteome</keyword>
<name>A0A240EIX8_9VIBR</name>
<evidence type="ECO:0000313" key="2">
    <source>
        <dbReference type="Proteomes" id="UP000219336"/>
    </source>
</evidence>
<accession>A0A240EIX8</accession>
<dbReference type="Proteomes" id="UP000219336">
    <property type="component" value="Unassembled WGS sequence"/>
</dbReference>
<dbReference type="RefSeq" id="WP_096993140.1">
    <property type="nucleotide sequence ID" value="NZ_OANU01000015.1"/>
</dbReference>